<dbReference type="PANTHER" id="PTHR12083:SF9">
    <property type="entry name" value="BIFUNCTIONAL POLYNUCLEOTIDE PHOSPHATASE_KINASE"/>
    <property type="match status" value="1"/>
</dbReference>
<accession>A0A1G6JCA8</accession>
<reference evidence="2" key="1">
    <citation type="submission" date="2016-10" db="EMBL/GenBank/DDBJ databases">
        <authorList>
            <person name="Varghese N."/>
            <person name="Submissions S."/>
        </authorList>
    </citation>
    <scope>NUCLEOTIDE SEQUENCE [LARGE SCALE GENOMIC DNA]</scope>
    <source>
        <strain evidence="2">DSM 11005</strain>
    </source>
</reference>
<dbReference type="GO" id="GO:0006281">
    <property type="term" value="P:DNA repair"/>
    <property type="evidence" value="ECO:0007669"/>
    <property type="project" value="TreeGrafter"/>
</dbReference>
<dbReference type="PIRSF" id="PIRSF037081">
    <property type="entry name" value="P-loop_All4644_prd"/>
    <property type="match status" value="1"/>
</dbReference>
<keyword evidence="1" id="KW-0808">Transferase</keyword>
<gene>
    <name evidence="1" type="ORF">SAMN04487864_10352</name>
</gene>
<protein>
    <submittedName>
        <fullName evidence="1">Predicted kinase</fullName>
    </submittedName>
</protein>
<dbReference type="GO" id="GO:0003690">
    <property type="term" value="F:double-stranded DNA binding"/>
    <property type="evidence" value="ECO:0007669"/>
    <property type="project" value="TreeGrafter"/>
</dbReference>
<dbReference type="Proteomes" id="UP000198943">
    <property type="component" value="Unassembled WGS sequence"/>
</dbReference>
<dbReference type="EMBL" id="FMYW01000003">
    <property type="protein sequence ID" value="SDC16299.1"/>
    <property type="molecule type" value="Genomic_DNA"/>
</dbReference>
<evidence type="ECO:0000313" key="1">
    <source>
        <dbReference type="EMBL" id="SDC16299.1"/>
    </source>
</evidence>
<dbReference type="SUPFAM" id="SSF52540">
    <property type="entry name" value="P-loop containing nucleoside triphosphate hydrolases"/>
    <property type="match status" value="1"/>
</dbReference>
<name>A0A1G6JCA8_9FIRM</name>
<dbReference type="AlphaFoldDB" id="A0A1G6JCA8"/>
<dbReference type="GO" id="GO:0046403">
    <property type="term" value="F:polynucleotide 3'-phosphatase activity"/>
    <property type="evidence" value="ECO:0007669"/>
    <property type="project" value="TreeGrafter"/>
</dbReference>
<sequence>MPAIIIMMGIQGSGKSTFCAKNFPEYTRINLDTLRTRKKEMDALWQAIKRKENIIIDNTNPTVSDRKKYIEEGKAYQYEIIGCFMQSKLEECIERNNSRIGKEKIPSIAIACTSNKLEMPSYEEGFDKLYFVKITDTGYSVSEWRA</sequence>
<dbReference type="InterPro" id="IPR027417">
    <property type="entry name" value="P-loop_NTPase"/>
</dbReference>
<keyword evidence="1" id="KW-0418">Kinase</keyword>
<organism evidence="1 2">
    <name type="scientific">Succiniclasticum ruminis</name>
    <dbReference type="NCBI Taxonomy" id="40841"/>
    <lineage>
        <taxon>Bacteria</taxon>
        <taxon>Bacillati</taxon>
        <taxon>Bacillota</taxon>
        <taxon>Negativicutes</taxon>
        <taxon>Acidaminococcales</taxon>
        <taxon>Acidaminococcaceae</taxon>
        <taxon>Succiniclasticum</taxon>
    </lineage>
</organism>
<evidence type="ECO:0000313" key="2">
    <source>
        <dbReference type="Proteomes" id="UP000198943"/>
    </source>
</evidence>
<dbReference type="GO" id="GO:0046404">
    <property type="term" value="F:ATP-dependent polydeoxyribonucleotide 5'-hydroxyl-kinase activity"/>
    <property type="evidence" value="ECO:0007669"/>
    <property type="project" value="TreeGrafter"/>
</dbReference>
<dbReference type="Gene3D" id="3.40.50.300">
    <property type="entry name" value="P-loop containing nucleotide triphosphate hydrolases"/>
    <property type="match status" value="1"/>
</dbReference>
<dbReference type="Pfam" id="PF13671">
    <property type="entry name" value="AAA_33"/>
    <property type="match status" value="1"/>
</dbReference>
<dbReference type="OrthoDB" id="8564590at2"/>
<dbReference type="RefSeq" id="WP_093729507.1">
    <property type="nucleotide sequence ID" value="NZ_FMYW01000003.1"/>
</dbReference>
<dbReference type="PANTHER" id="PTHR12083">
    <property type="entry name" value="BIFUNCTIONAL POLYNUCLEOTIDE PHOSPHATASE/KINASE"/>
    <property type="match status" value="1"/>
</dbReference>
<dbReference type="InterPro" id="IPR017101">
    <property type="entry name" value="P-loop_ATP/GTP-bd_All4644_prd"/>
</dbReference>
<keyword evidence="2" id="KW-1185">Reference proteome</keyword>
<proteinExistence type="predicted"/>